<sequence length="406" mass="44556">MGRRRRALPPVAAAALRVNVIRLYKAFQLCNGLLWWLPIFYLYQRDIGLSDQEIFGIQAIYYVAFCLLDVPTGALADRFDYRRFLQLGAITITIANLVPVFVQNYWGMLSHFLLIALAYSFTSGAGSAYLYEYLHRTGRDDEYKNAEGGARAYSLIGRVVCLPAAGVLMQWHATSPYLLSAAATLVALFFALRLPPLPPGEHRHEQIAVTRAWRVLRASPLLALLMVQGVAIFTLVRILQANLFQPVLDAKHLPVAGFGVLMAVTTLFEAAGAARPGLLRRKVSDLRAVFLLTVVMAVCLALLVPLGIVGVVVCLCVFSLASGLSFPVQRQLVNDAITDPRSRATLLSMESLIDRAVCSLVIFALGGYLSRGAMNDFLLHAAIGTVLLMAVVATTIHLVRTKERSR</sequence>
<feature type="transmembrane region" description="Helical" evidence="5">
    <location>
        <begin position="112"/>
        <end position="131"/>
    </location>
</feature>
<dbReference type="Gene3D" id="1.20.1250.20">
    <property type="entry name" value="MFS general substrate transporter like domains"/>
    <property type="match status" value="1"/>
</dbReference>
<reference evidence="7 8" key="1">
    <citation type="submission" date="2019-07" db="EMBL/GenBank/DDBJ databases">
        <title>Lentzea xizangensis sp. nov., isolated from Qinghai-Tibetan Plateau Soils.</title>
        <authorList>
            <person name="Huang J."/>
        </authorList>
    </citation>
    <scope>NUCLEOTIDE SEQUENCE [LARGE SCALE GENOMIC DNA]</scope>
    <source>
        <strain evidence="7 8">FXJ1.1311</strain>
    </source>
</reference>
<evidence type="ECO:0000259" key="6">
    <source>
        <dbReference type="PROSITE" id="PS50850"/>
    </source>
</evidence>
<feature type="transmembrane region" description="Helical" evidence="5">
    <location>
        <begin position="177"/>
        <end position="194"/>
    </location>
</feature>
<dbReference type="InterPro" id="IPR020846">
    <property type="entry name" value="MFS_dom"/>
</dbReference>
<feature type="transmembrane region" description="Helical" evidence="5">
    <location>
        <begin position="26"/>
        <end position="43"/>
    </location>
</feature>
<dbReference type="OrthoDB" id="350307at2"/>
<dbReference type="Pfam" id="PF07690">
    <property type="entry name" value="MFS_1"/>
    <property type="match status" value="1"/>
</dbReference>
<dbReference type="EMBL" id="VOBR01000029">
    <property type="protein sequence ID" value="TWP46868.1"/>
    <property type="molecule type" value="Genomic_DNA"/>
</dbReference>
<feature type="transmembrane region" description="Helical" evidence="5">
    <location>
        <begin position="377"/>
        <end position="399"/>
    </location>
</feature>
<evidence type="ECO:0000313" key="7">
    <source>
        <dbReference type="EMBL" id="TWP46868.1"/>
    </source>
</evidence>
<protein>
    <submittedName>
        <fullName evidence="7">MFS transporter</fullName>
    </submittedName>
</protein>
<evidence type="ECO:0000256" key="3">
    <source>
        <dbReference type="ARBA" id="ARBA00022989"/>
    </source>
</evidence>
<evidence type="ECO:0000256" key="4">
    <source>
        <dbReference type="ARBA" id="ARBA00023136"/>
    </source>
</evidence>
<dbReference type="InterPro" id="IPR053160">
    <property type="entry name" value="MFS_DHA3_Transporter"/>
</dbReference>
<dbReference type="PANTHER" id="PTHR23530">
    <property type="entry name" value="TRANSPORT PROTEIN-RELATED"/>
    <property type="match status" value="1"/>
</dbReference>
<keyword evidence="3 5" id="KW-1133">Transmembrane helix</keyword>
<comment type="subcellular location">
    <subcellularLocation>
        <location evidence="1">Cell membrane</location>
        <topology evidence="1">Multi-pass membrane protein</topology>
    </subcellularLocation>
</comment>
<feature type="transmembrane region" description="Helical" evidence="5">
    <location>
        <begin position="215"/>
        <end position="235"/>
    </location>
</feature>
<dbReference type="PROSITE" id="PS50850">
    <property type="entry name" value="MFS"/>
    <property type="match status" value="1"/>
</dbReference>
<dbReference type="AlphaFoldDB" id="A0A563EJ62"/>
<dbReference type="SUPFAM" id="SSF103473">
    <property type="entry name" value="MFS general substrate transporter"/>
    <property type="match status" value="1"/>
</dbReference>
<evidence type="ECO:0000313" key="8">
    <source>
        <dbReference type="Proteomes" id="UP000316639"/>
    </source>
</evidence>
<feature type="transmembrane region" description="Helical" evidence="5">
    <location>
        <begin position="55"/>
        <end position="75"/>
    </location>
</feature>
<evidence type="ECO:0000256" key="1">
    <source>
        <dbReference type="ARBA" id="ARBA00004651"/>
    </source>
</evidence>
<feature type="domain" description="Major facilitator superfamily (MFS) profile" evidence="6">
    <location>
        <begin position="11"/>
        <end position="402"/>
    </location>
</feature>
<comment type="caution">
    <text evidence="7">The sequence shown here is derived from an EMBL/GenBank/DDBJ whole genome shotgun (WGS) entry which is preliminary data.</text>
</comment>
<feature type="transmembrane region" description="Helical" evidence="5">
    <location>
        <begin position="152"/>
        <end position="171"/>
    </location>
</feature>
<feature type="transmembrane region" description="Helical" evidence="5">
    <location>
        <begin position="310"/>
        <end position="328"/>
    </location>
</feature>
<dbReference type="InterPro" id="IPR011701">
    <property type="entry name" value="MFS"/>
</dbReference>
<evidence type="ECO:0000256" key="5">
    <source>
        <dbReference type="SAM" id="Phobius"/>
    </source>
</evidence>
<proteinExistence type="predicted"/>
<dbReference type="InterPro" id="IPR036259">
    <property type="entry name" value="MFS_trans_sf"/>
</dbReference>
<keyword evidence="4 5" id="KW-0472">Membrane</keyword>
<accession>A0A563EJ62</accession>
<gene>
    <name evidence="7" type="ORF">FKR81_34230</name>
</gene>
<feature type="transmembrane region" description="Helical" evidence="5">
    <location>
        <begin position="255"/>
        <end position="274"/>
    </location>
</feature>
<dbReference type="GO" id="GO:0022857">
    <property type="term" value="F:transmembrane transporter activity"/>
    <property type="evidence" value="ECO:0007669"/>
    <property type="project" value="InterPro"/>
</dbReference>
<evidence type="ECO:0000256" key="2">
    <source>
        <dbReference type="ARBA" id="ARBA00022692"/>
    </source>
</evidence>
<keyword evidence="2 5" id="KW-0812">Transmembrane</keyword>
<dbReference type="GO" id="GO:0005886">
    <property type="term" value="C:plasma membrane"/>
    <property type="evidence" value="ECO:0007669"/>
    <property type="project" value="UniProtKB-SubCell"/>
</dbReference>
<dbReference type="Proteomes" id="UP000316639">
    <property type="component" value="Unassembled WGS sequence"/>
</dbReference>
<dbReference type="PANTHER" id="PTHR23530:SF1">
    <property type="entry name" value="PERMEASE, MAJOR FACILITATOR SUPERFAMILY-RELATED"/>
    <property type="match status" value="1"/>
</dbReference>
<organism evidence="7 8">
    <name type="scientific">Lentzea tibetensis</name>
    <dbReference type="NCBI Taxonomy" id="2591470"/>
    <lineage>
        <taxon>Bacteria</taxon>
        <taxon>Bacillati</taxon>
        <taxon>Actinomycetota</taxon>
        <taxon>Actinomycetes</taxon>
        <taxon>Pseudonocardiales</taxon>
        <taxon>Pseudonocardiaceae</taxon>
        <taxon>Lentzea</taxon>
    </lineage>
</organism>
<name>A0A563EJ62_9PSEU</name>
<keyword evidence="8" id="KW-1185">Reference proteome</keyword>
<feature type="transmembrane region" description="Helical" evidence="5">
    <location>
        <begin position="87"/>
        <end position="106"/>
    </location>
</feature>